<dbReference type="RefSeq" id="WP_262654735.1">
    <property type="nucleotide sequence ID" value="NZ_JAOQKE010000009.1"/>
</dbReference>
<comment type="function">
    <text evidence="1">Multidrug efflux pump.</text>
</comment>
<keyword evidence="15" id="KW-1185">Reference proteome</keyword>
<evidence type="ECO:0000256" key="3">
    <source>
        <dbReference type="ARBA" id="ARBA00010199"/>
    </source>
</evidence>
<feature type="transmembrane region" description="Helical" evidence="13">
    <location>
        <begin position="415"/>
        <end position="436"/>
    </location>
</feature>
<feature type="transmembrane region" description="Helical" evidence="13">
    <location>
        <begin position="259"/>
        <end position="280"/>
    </location>
</feature>
<keyword evidence="5" id="KW-0813">Transport</keyword>
<keyword evidence="8 13" id="KW-0812">Transmembrane</keyword>
<evidence type="ECO:0000256" key="8">
    <source>
        <dbReference type="ARBA" id="ARBA00022692"/>
    </source>
</evidence>
<evidence type="ECO:0000313" key="15">
    <source>
        <dbReference type="Proteomes" id="UP001652338"/>
    </source>
</evidence>
<name>A0ABT2SLR9_9FIRM</name>
<feature type="transmembrane region" description="Helical" evidence="13">
    <location>
        <begin position="162"/>
        <end position="186"/>
    </location>
</feature>
<evidence type="ECO:0000256" key="7">
    <source>
        <dbReference type="ARBA" id="ARBA00022475"/>
    </source>
</evidence>
<organism evidence="14 15">
    <name type="scientific">Muricoprocola aceti</name>
    <dbReference type="NCBI Taxonomy" id="2981772"/>
    <lineage>
        <taxon>Bacteria</taxon>
        <taxon>Bacillati</taxon>
        <taxon>Bacillota</taxon>
        <taxon>Clostridia</taxon>
        <taxon>Lachnospirales</taxon>
        <taxon>Lachnospiraceae</taxon>
        <taxon>Muricoprocola</taxon>
    </lineage>
</organism>
<dbReference type="PANTHER" id="PTHR43298:SF2">
    <property type="entry name" value="FMN_FAD EXPORTER YEEO-RELATED"/>
    <property type="match status" value="1"/>
</dbReference>
<dbReference type="Proteomes" id="UP001652338">
    <property type="component" value="Unassembled WGS sequence"/>
</dbReference>
<comment type="subcellular location">
    <subcellularLocation>
        <location evidence="2">Cell membrane</location>
        <topology evidence="2">Multi-pass membrane protein</topology>
    </subcellularLocation>
</comment>
<evidence type="ECO:0000256" key="12">
    <source>
        <dbReference type="ARBA" id="ARBA00031636"/>
    </source>
</evidence>
<evidence type="ECO:0000256" key="4">
    <source>
        <dbReference type="ARBA" id="ARBA00020268"/>
    </source>
</evidence>
<dbReference type="EMBL" id="JAOQKE010000009">
    <property type="protein sequence ID" value="MCU6725458.1"/>
    <property type="molecule type" value="Genomic_DNA"/>
</dbReference>
<dbReference type="NCBIfam" id="TIGR00797">
    <property type="entry name" value="matE"/>
    <property type="match status" value="1"/>
</dbReference>
<keyword evidence="11 13" id="KW-0472">Membrane</keyword>
<evidence type="ECO:0000256" key="2">
    <source>
        <dbReference type="ARBA" id="ARBA00004651"/>
    </source>
</evidence>
<dbReference type="InterPro" id="IPR050222">
    <property type="entry name" value="MATE_MdtK"/>
</dbReference>
<dbReference type="InterPro" id="IPR048279">
    <property type="entry name" value="MdtK-like"/>
</dbReference>
<feature type="transmembrane region" description="Helical" evidence="13">
    <location>
        <begin position="236"/>
        <end position="253"/>
    </location>
</feature>
<comment type="caution">
    <text evidence="14">The sequence shown here is derived from an EMBL/GenBank/DDBJ whole genome shotgun (WGS) entry which is preliminary data.</text>
</comment>
<evidence type="ECO:0000256" key="6">
    <source>
        <dbReference type="ARBA" id="ARBA00022449"/>
    </source>
</evidence>
<feature type="transmembrane region" description="Helical" evidence="13">
    <location>
        <begin position="127"/>
        <end position="150"/>
    </location>
</feature>
<keyword evidence="7" id="KW-1003">Cell membrane</keyword>
<evidence type="ECO:0000256" key="10">
    <source>
        <dbReference type="ARBA" id="ARBA00023065"/>
    </source>
</evidence>
<feature type="transmembrane region" description="Helical" evidence="13">
    <location>
        <begin position="320"/>
        <end position="342"/>
    </location>
</feature>
<reference evidence="14 15" key="1">
    <citation type="journal article" date="2021" name="ISME Commun">
        <title>Automated analysis of genomic sequences facilitates high-throughput and comprehensive description of bacteria.</title>
        <authorList>
            <person name="Hitch T.C.A."/>
        </authorList>
    </citation>
    <scope>NUCLEOTIDE SEQUENCE [LARGE SCALE GENOMIC DNA]</scope>
    <source>
        <strain evidence="14 15">Sanger_29</strain>
    </source>
</reference>
<dbReference type="InterPro" id="IPR002528">
    <property type="entry name" value="MATE_fam"/>
</dbReference>
<keyword evidence="6" id="KW-0050">Antiport</keyword>
<sequence length="446" mass="48447">MNQTFMKEKKILPLVLSMSLPMVLSMLVNSLYNIIDSYFVAKISENAMTALSLVYPLQILINAVAVGLGIGLNTAASFYLGAQNHEKADDAASLGMVLSVIHGLVLTFICILIVPSFLHLFTQDEAIISYALTYSYIVFAFTTPITISIAMEKVFQAEGQMVITMTTMLCGCITNIILDPIFIFGLGPVPEMGIAGAAWATGIGQIVPMVLYFIIYLKKPLPLRLRIRKGMFDRKLYGRIYGVGIPAALNMALPSLMITALNGILASFSAVYVLVLGIYYKLQTFIYLTANGIVQGIRPIVGYNYGAGEYKRVKKVFQTALVLTAGVMLAGTIICMIFASWLMGLFTSNLETISAGCTALRIISIGFLVSSISVTASGLLEGLGQGTLSLIISFMRYLLVIVPAAFLLSKAFGAVGVWHAFWIAEAVSAFTSYLIYRKKIVQGLLR</sequence>
<evidence type="ECO:0000256" key="13">
    <source>
        <dbReference type="SAM" id="Phobius"/>
    </source>
</evidence>
<evidence type="ECO:0000256" key="9">
    <source>
        <dbReference type="ARBA" id="ARBA00022989"/>
    </source>
</evidence>
<feature type="transmembrane region" description="Helical" evidence="13">
    <location>
        <begin position="55"/>
        <end position="82"/>
    </location>
</feature>
<feature type="transmembrane region" description="Helical" evidence="13">
    <location>
        <begin position="192"/>
        <end position="215"/>
    </location>
</feature>
<dbReference type="Pfam" id="PF01554">
    <property type="entry name" value="MatE"/>
    <property type="match status" value="2"/>
</dbReference>
<comment type="similarity">
    <text evidence="3">Belongs to the multi antimicrobial extrusion (MATE) (TC 2.A.66.1) family.</text>
</comment>
<feature type="transmembrane region" description="Helical" evidence="13">
    <location>
        <begin position="362"/>
        <end position="380"/>
    </location>
</feature>
<dbReference type="PANTHER" id="PTHR43298">
    <property type="entry name" value="MULTIDRUG RESISTANCE PROTEIN NORM-RELATED"/>
    <property type="match status" value="1"/>
</dbReference>
<gene>
    <name evidence="14" type="ORF">OCV47_08860</name>
</gene>
<proteinExistence type="inferred from homology"/>
<feature type="transmembrane region" description="Helical" evidence="13">
    <location>
        <begin position="12"/>
        <end position="35"/>
    </location>
</feature>
<keyword evidence="10" id="KW-0406">Ion transport</keyword>
<protein>
    <recommendedName>
        <fullName evidence="4">Probable multidrug resistance protein NorM</fullName>
    </recommendedName>
    <alternativeName>
        <fullName evidence="12">Multidrug-efflux transporter</fullName>
    </alternativeName>
</protein>
<evidence type="ECO:0000256" key="1">
    <source>
        <dbReference type="ARBA" id="ARBA00003408"/>
    </source>
</evidence>
<evidence type="ECO:0000256" key="5">
    <source>
        <dbReference type="ARBA" id="ARBA00022448"/>
    </source>
</evidence>
<feature type="transmembrane region" description="Helical" evidence="13">
    <location>
        <begin position="387"/>
        <end position="409"/>
    </location>
</feature>
<accession>A0ABT2SLR9</accession>
<evidence type="ECO:0000256" key="11">
    <source>
        <dbReference type="ARBA" id="ARBA00023136"/>
    </source>
</evidence>
<dbReference type="PIRSF" id="PIRSF006603">
    <property type="entry name" value="DinF"/>
    <property type="match status" value="1"/>
</dbReference>
<keyword evidence="9 13" id="KW-1133">Transmembrane helix</keyword>
<feature type="transmembrane region" description="Helical" evidence="13">
    <location>
        <begin position="94"/>
        <end position="121"/>
    </location>
</feature>
<evidence type="ECO:0000313" key="14">
    <source>
        <dbReference type="EMBL" id="MCU6725458.1"/>
    </source>
</evidence>